<dbReference type="GO" id="GO:0016020">
    <property type="term" value="C:membrane"/>
    <property type="evidence" value="ECO:0007669"/>
    <property type="project" value="UniProtKB-SubCell"/>
</dbReference>
<evidence type="ECO:0000256" key="9">
    <source>
        <dbReference type="ARBA" id="ARBA00022786"/>
    </source>
</evidence>
<dbReference type="Pfam" id="PF13639">
    <property type="entry name" value="zf-RING_2"/>
    <property type="match status" value="1"/>
</dbReference>
<keyword evidence="7" id="KW-0479">Metal-binding</keyword>
<evidence type="ECO:0000256" key="14">
    <source>
        <dbReference type="PROSITE-ProRule" id="PRU00175"/>
    </source>
</evidence>
<comment type="pathway">
    <text evidence="3">Protein modification; protein ubiquitination.</text>
</comment>
<dbReference type="Gene3D" id="3.30.40.10">
    <property type="entry name" value="Zinc/RING finger domain, C3HC4 (zinc finger)"/>
    <property type="match status" value="1"/>
</dbReference>
<organism evidence="17 18">
    <name type="scientific">Ilex paraguariensis</name>
    <name type="common">yerba mate</name>
    <dbReference type="NCBI Taxonomy" id="185542"/>
    <lineage>
        <taxon>Eukaryota</taxon>
        <taxon>Viridiplantae</taxon>
        <taxon>Streptophyta</taxon>
        <taxon>Embryophyta</taxon>
        <taxon>Tracheophyta</taxon>
        <taxon>Spermatophyta</taxon>
        <taxon>Magnoliopsida</taxon>
        <taxon>eudicotyledons</taxon>
        <taxon>Gunneridae</taxon>
        <taxon>Pentapetalae</taxon>
        <taxon>asterids</taxon>
        <taxon>campanulids</taxon>
        <taxon>Aquifoliales</taxon>
        <taxon>Aquifoliaceae</taxon>
        <taxon>Ilex</taxon>
    </lineage>
</organism>
<keyword evidence="5" id="KW-0808">Transferase</keyword>
<evidence type="ECO:0000256" key="2">
    <source>
        <dbReference type="ARBA" id="ARBA00004167"/>
    </source>
</evidence>
<feature type="domain" description="RING-type" evidence="16">
    <location>
        <begin position="152"/>
        <end position="194"/>
    </location>
</feature>
<sequence>MASSMAIKHRKLFPTSTTNETLVCPDVCDPICPYGCNPGPEPDFYFLPPPPPPSLLANQGHHVSPYVIIIVTLLASLFLMVSYYVIIMKHCRGWNPFRRPEPDEEFLDENRGPAIEHPIWYITTVGLQPSVINSITVFKYKKGDSLVEGTDCSVCLNEFQDDETLRLLPKCNHAFHIPCIDTWLRSHTNCPLCRAGIVSNTVSTTPLVPNNQNSNSLSLNEETQIENSESDGELHGNQVTVVEFCENRAGTEDEIEFSQVGDETKDIENPKADFNSNGNTSIWATGDSGDNSMIVGDEIQAMRRSISLDSVTAANIGLVVTTTGMADSEENSVDSRLDIQKFETASRDGRNSRMFRLMAGSGSSFVESLHKSPVSMKRSFSYSGRPFLLRHSRSFKPILPL</sequence>
<protein>
    <recommendedName>
        <fullName evidence="4">RING-type E3 ubiquitin transferase</fullName>
        <ecNumber evidence="4">2.3.2.27</ecNumber>
    </recommendedName>
</protein>
<evidence type="ECO:0000256" key="8">
    <source>
        <dbReference type="ARBA" id="ARBA00022771"/>
    </source>
</evidence>
<dbReference type="SMART" id="SM01197">
    <property type="entry name" value="FANCL_C"/>
    <property type="match status" value="1"/>
</dbReference>
<comment type="catalytic activity">
    <reaction evidence="1">
        <text>S-ubiquitinyl-[E2 ubiquitin-conjugating enzyme]-L-cysteine + [acceptor protein]-L-lysine = [E2 ubiquitin-conjugating enzyme]-L-cysteine + N(6)-ubiquitinyl-[acceptor protein]-L-lysine.</text>
        <dbReference type="EC" id="2.3.2.27"/>
    </reaction>
</comment>
<evidence type="ECO:0000256" key="13">
    <source>
        <dbReference type="ARBA" id="ARBA00024209"/>
    </source>
</evidence>
<dbReference type="SMART" id="SM00184">
    <property type="entry name" value="RING"/>
    <property type="match status" value="1"/>
</dbReference>
<evidence type="ECO:0000256" key="12">
    <source>
        <dbReference type="ARBA" id="ARBA00023136"/>
    </source>
</evidence>
<name>A0ABC8RVL7_9AQUA</name>
<keyword evidence="11 15" id="KW-1133">Transmembrane helix</keyword>
<feature type="transmembrane region" description="Helical" evidence="15">
    <location>
        <begin position="63"/>
        <end position="86"/>
    </location>
</feature>
<evidence type="ECO:0000313" key="18">
    <source>
        <dbReference type="Proteomes" id="UP001642360"/>
    </source>
</evidence>
<dbReference type="PROSITE" id="PS50089">
    <property type="entry name" value="ZF_RING_2"/>
    <property type="match status" value="1"/>
</dbReference>
<evidence type="ECO:0000259" key="16">
    <source>
        <dbReference type="PROSITE" id="PS50089"/>
    </source>
</evidence>
<comment type="subcellular location">
    <subcellularLocation>
        <location evidence="2">Membrane</location>
        <topology evidence="2">Single-pass membrane protein</topology>
    </subcellularLocation>
</comment>
<evidence type="ECO:0000256" key="11">
    <source>
        <dbReference type="ARBA" id="ARBA00022989"/>
    </source>
</evidence>
<evidence type="ECO:0000313" key="17">
    <source>
        <dbReference type="EMBL" id="CAK9149028.1"/>
    </source>
</evidence>
<dbReference type="EMBL" id="CAUOFW020001825">
    <property type="protein sequence ID" value="CAK9149028.1"/>
    <property type="molecule type" value="Genomic_DNA"/>
</dbReference>
<dbReference type="FunFam" id="3.30.40.10:FF:000233">
    <property type="entry name" value="RING-H2 finger protein ATL54"/>
    <property type="match status" value="1"/>
</dbReference>
<keyword evidence="12 15" id="KW-0472">Membrane</keyword>
<comment type="similarity">
    <text evidence="13">Belongs to the RING-type zinc finger family. ATL subfamily.</text>
</comment>
<accession>A0ABC8RVL7</accession>
<keyword evidence="10" id="KW-0862">Zinc</keyword>
<dbReference type="GO" id="GO:0061630">
    <property type="term" value="F:ubiquitin protein ligase activity"/>
    <property type="evidence" value="ECO:0007669"/>
    <property type="project" value="UniProtKB-EC"/>
</dbReference>
<keyword evidence="6 15" id="KW-0812">Transmembrane</keyword>
<evidence type="ECO:0000256" key="15">
    <source>
        <dbReference type="SAM" id="Phobius"/>
    </source>
</evidence>
<dbReference type="Proteomes" id="UP001642360">
    <property type="component" value="Unassembled WGS sequence"/>
</dbReference>
<keyword evidence="9" id="KW-0833">Ubl conjugation pathway</keyword>
<evidence type="ECO:0000256" key="10">
    <source>
        <dbReference type="ARBA" id="ARBA00022833"/>
    </source>
</evidence>
<evidence type="ECO:0000256" key="6">
    <source>
        <dbReference type="ARBA" id="ARBA00022692"/>
    </source>
</evidence>
<reference evidence="17 18" key="1">
    <citation type="submission" date="2024-02" db="EMBL/GenBank/DDBJ databases">
        <authorList>
            <person name="Vignale AGUSTIN F."/>
            <person name="Sosa J E."/>
            <person name="Modenutti C."/>
        </authorList>
    </citation>
    <scope>NUCLEOTIDE SEQUENCE [LARGE SCALE GENOMIC DNA]</scope>
</reference>
<evidence type="ECO:0000256" key="1">
    <source>
        <dbReference type="ARBA" id="ARBA00000900"/>
    </source>
</evidence>
<dbReference type="GO" id="GO:0008270">
    <property type="term" value="F:zinc ion binding"/>
    <property type="evidence" value="ECO:0007669"/>
    <property type="project" value="UniProtKB-KW"/>
</dbReference>
<keyword evidence="8 14" id="KW-0863">Zinc-finger</keyword>
<dbReference type="CDD" id="cd16461">
    <property type="entry name" value="RING-H2_EL5-like"/>
    <property type="match status" value="1"/>
</dbReference>
<proteinExistence type="inferred from homology"/>
<comment type="caution">
    <text evidence="17">The sequence shown here is derived from an EMBL/GenBank/DDBJ whole genome shotgun (WGS) entry which is preliminary data.</text>
</comment>
<keyword evidence="18" id="KW-1185">Reference proteome</keyword>
<evidence type="ECO:0000256" key="5">
    <source>
        <dbReference type="ARBA" id="ARBA00022679"/>
    </source>
</evidence>
<dbReference type="InterPro" id="IPR013083">
    <property type="entry name" value="Znf_RING/FYVE/PHD"/>
</dbReference>
<dbReference type="PANTHER" id="PTHR46913:SF19">
    <property type="entry name" value="RING-TYPE E3 UBIQUITIN TRANSFERASE"/>
    <property type="match status" value="1"/>
</dbReference>
<gene>
    <name evidence="17" type="ORF">ILEXP_LOCUS17021</name>
</gene>
<dbReference type="InterPro" id="IPR044600">
    <property type="entry name" value="ATL1/ATL16-like"/>
</dbReference>
<dbReference type="InterPro" id="IPR001841">
    <property type="entry name" value="Znf_RING"/>
</dbReference>
<dbReference type="EC" id="2.3.2.27" evidence="4"/>
<dbReference type="PANTHER" id="PTHR46913">
    <property type="entry name" value="RING-H2 FINGER PROTEIN ATL16"/>
    <property type="match status" value="1"/>
</dbReference>
<dbReference type="AlphaFoldDB" id="A0ABC8RVL7"/>
<evidence type="ECO:0000256" key="4">
    <source>
        <dbReference type="ARBA" id="ARBA00012483"/>
    </source>
</evidence>
<evidence type="ECO:0000256" key="3">
    <source>
        <dbReference type="ARBA" id="ARBA00004906"/>
    </source>
</evidence>
<evidence type="ECO:0000256" key="7">
    <source>
        <dbReference type="ARBA" id="ARBA00022723"/>
    </source>
</evidence>
<dbReference type="SUPFAM" id="SSF57850">
    <property type="entry name" value="RING/U-box"/>
    <property type="match status" value="1"/>
</dbReference>